<dbReference type="InterPro" id="IPR000641">
    <property type="entry name" value="CbxX/CfxQ"/>
</dbReference>
<dbReference type="InterPro" id="IPR027417">
    <property type="entry name" value="P-loop_NTPase"/>
</dbReference>
<dbReference type="SUPFAM" id="SSF46689">
    <property type="entry name" value="Homeodomain-like"/>
    <property type="match status" value="1"/>
</dbReference>
<dbReference type="PANTHER" id="PTHR32071:SF100">
    <property type="entry name" value="RESPONSE REGULATOR PROTEIN PILR"/>
    <property type="match status" value="1"/>
</dbReference>
<dbReference type="InterPro" id="IPR003593">
    <property type="entry name" value="AAA+_ATPase"/>
</dbReference>
<dbReference type="CDD" id="cd00009">
    <property type="entry name" value="AAA"/>
    <property type="match status" value="1"/>
</dbReference>
<dbReference type="Gene3D" id="1.10.10.60">
    <property type="entry name" value="Homeodomain-like"/>
    <property type="match status" value="1"/>
</dbReference>
<dbReference type="EMBL" id="JAEKJR010000001">
    <property type="protein sequence ID" value="MBN8430350.1"/>
    <property type="molecule type" value="Genomic_DNA"/>
</dbReference>
<dbReference type="Gene3D" id="1.10.8.60">
    <property type="match status" value="1"/>
</dbReference>
<evidence type="ECO:0000256" key="7">
    <source>
        <dbReference type="SAM" id="MobiDB-lite"/>
    </source>
</evidence>
<proteinExistence type="predicted"/>
<evidence type="ECO:0000256" key="6">
    <source>
        <dbReference type="PROSITE-ProRule" id="PRU00169"/>
    </source>
</evidence>
<evidence type="ECO:0000256" key="5">
    <source>
        <dbReference type="ARBA" id="ARBA00023163"/>
    </source>
</evidence>
<dbReference type="PROSITE" id="PS00688">
    <property type="entry name" value="SIGMA54_INTERACT_3"/>
    <property type="match status" value="1"/>
</dbReference>
<accession>A0ABS3E4X3</accession>
<keyword evidence="11" id="KW-1185">Reference proteome</keyword>
<evidence type="ECO:0000259" key="8">
    <source>
        <dbReference type="PROSITE" id="PS50045"/>
    </source>
</evidence>
<dbReference type="SUPFAM" id="SSF52172">
    <property type="entry name" value="CheY-like"/>
    <property type="match status" value="1"/>
</dbReference>
<keyword evidence="3" id="KW-0805">Transcription regulation</keyword>
<dbReference type="InterPro" id="IPR025944">
    <property type="entry name" value="Sigma_54_int_dom_CS"/>
</dbReference>
<dbReference type="SUPFAM" id="SSF52540">
    <property type="entry name" value="P-loop containing nucleoside triphosphate hydrolases"/>
    <property type="match status" value="1"/>
</dbReference>
<dbReference type="Pfam" id="PF00158">
    <property type="entry name" value="Sigma54_activat"/>
    <property type="match status" value="1"/>
</dbReference>
<keyword evidence="2" id="KW-0067">ATP-binding</keyword>
<keyword evidence="6" id="KW-0597">Phosphoprotein</keyword>
<dbReference type="Pfam" id="PF25601">
    <property type="entry name" value="AAA_lid_14"/>
    <property type="match status" value="1"/>
</dbReference>
<gene>
    <name evidence="10" type="ORF">JF535_05715</name>
</gene>
<evidence type="ECO:0000256" key="1">
    <source>
        <dbReference type="ARBA" id="ARBA00022741"/>
    </source>
</evidence>
<evidence type="ECO:0000313" key="10">
    <source>
        <dbReference type="EMBL" id="MBN8430350.1"/>
    </source>
</evidence>
<dbReference type="SMART" id="SM00448">
    <property type="entry name" value="REC"/>
    <property type="match status" value="1"/>
</dbReference>
<dbReference type="InterPro" id="IPR058031">
    <property type="entry name" value="AAA_lid_NorR"/>
</dbReference>
<evidence type="ECO:0000256" key="2">
    <source>
        <dbReference type="ARBA" id="ARBA00022840"/>
    </source>
</evidence>
<protein>
    <submittedName>
        <fullName evidence="10">Sigma-54-dependent Fis family transcriptional regulator</fullName>
    </submittedName>
</protein>
<evidence type="ECO:0000259" key="9">
    <source>
        <dbReference type="PROSITE" id="PS50110"/>
    </source>
</evidence>
<evidence type="ECO:0000256" key="3">
    <source>
        <dbReference type="ARBA" id="ARBA00023015"/>
    </source>
</evidence>
<dbReference type="SMART" id="SM00382">
    <property type="entry name" value="AAA"/>
    <property type="match status" value="1"/>
</dbReference>
<keyword evidence="4" id="KW-0238">DNA-binding</keyword>
<organism evidence="10 11">
    <name type="scientific">Microbulbifer salipaludis</name>
    <dbReference type="NCBI Taxonomy" id="187980"/>
    <lineage>
        <taxon>Bacteria</taxon>
        <taxon>Pseudomonadati</taxon>
        <taxon>Pseudomonadota</taxon>
        <taxon>Gammaproteobacteria</taxon>
        <taxon>Cellvibrionales</taxon>
        <taxon>Microbulbiferaceae</taxon>
        <taxon>Microbulbifer</taxon>
    </lineage>
</organism>
<dbReference type="InterPro" id="IPR002197">
    <property type="entry name" value="HTH_Fis"/>
</dbReference>
<dbReference type="Gene3D" id="3.40.50.2300">
    <property type="match status" value="1"/>
</dbReference>
<feature type="region of interest" description="Disordered" evidence="7">
    <location>
        <begin position="380"/>
        <end position="408"/>
    </location>
</feature>
<dbReference type="Proteomes" id="UP000664293">
    <property type="component" value="Unassembled WGS sequence"/>
</dbReference>
<dbReference type="InterPro" id="IPR011006">
    <property type="entry name" value="CheY-like_superfamily"/>
</dbReference>
<feature type="domain" description="Sigma-54 factor interaction" evidence="8">
    <location>
        <begin position="140"/>
        <end position="364"/>
    </location>
</feature>
<reference evidence="10 11" key="1">
    <citation type="submission" date="2020-12" db="EMBL/GenBank/DDBJ databases">
        <title>Oil enriched cultivation method for isolating marine PHA-producing bacteria.</title>
        <authorList>
            <person name="Zheng W."/>
            <person name="Yu S."/>
            <person name="Huang Y."/>
        </authorList>
    </citation>
    <scope>NUCLEOTIDE SEQUENCE [LARGE SCALE GENOMIC DNA]</scope>
    <source>
        <strain evidence="10 11">SN0-2</strain>
    </source>
</reference>
<dbReference type="RefSeq" id="WP_207000036.1">
    <property type="nucleotide sequence ID" value="NZ_JAEKJR010000001.1"/>
</dbReference>
<dbReference type="InterPro" id="IPR002078">
    <property type="entry name" value="Sigma_54_int"/>
</dbReference>
<dbReference type="Pfam" id="PF02954">
    <property type="entry name" value="HTH_8"/>
    <property type="match status" value="1"/>
</dbReference>
<comment type="caution">
    <text evidence="10">The sequence shown here is derived from an EMBL/GenBank/DDBJ whole genome shotgun (WGS) entry which is preliminary data.</text>
</comment>
<sequence>MTDRQPIALVVDDEPDICDLISMTLRRMHVRADIAMSVAEARRRIAEKSYDFCLTDMRLPDGDGLELVEAIQDLPKDRSYPVAVITAHGNMDTAITALKLGAFDFVSKPVNLERLRALVLLALRLGEDRFFQTQEFPPLLQGQSSAVRTLRDTIEKVARSDAPVHLQGPPGSGKELTARCIHDLGPRAEQSFVVVHCSTIPRDAFEQTLFGSNTAGNENPGLLQAANGGTLFLDEITALPKEVQVKLLQVIEEKRFHAIGDHQPQALNIRLISSAETSLAAATRNGDFRSDLFFRINVIELAVPALRERQEDIPLLARYLLRRITEGSPGAAPRASQDAVTALQAYPFPGNLRELENILERALTLCESNTISADDLILTGEPPLSQAEDNAPQPGISLTPQPDANYPGQFDAADYNTLDDFLQTIERDAIESALNETRGNKTAAAEKLGISFRSLRYRLKKLGLESE</sequence>
<dbReference type="PRINTS" id="PR01590">
    <property type="entry name" value="HTHFIS"/>
</dbReference>
<evidence type="ECO:0000313" key="11">
    <source>
        <dbReference type="Proteomes" id="UP000664293"/>
    </source>
</evidence>
<dbReference type="InterPro" id="IPR001789">
    <property type="entry name" value="Sig_transdc_resp-reg_receiver"/>
</dbReference>
<dbReference type="PROSITE" id="PS50045">
    <property type="entry name" value="SIGMA54_INTERACT_4"/>
    <property type="match status" value="1"/>
</dbReference>
<dbReference type="Pfam" id="PF00072">
    <property type="entry name" value="Response_reg"/>
    <property type="match status" value="1"/>
</dbReference>
<dbReference type="Gene3D" id="3.40.50.300">
    <property type="entry name" value="P-loop containing nucleotide triphosphate hydrolases"/>
    <property type="match status" value="1"/>
</dbReference>
<name>A0ABS3E4X3_9GAMM</name>
<dbReference type="PRINTS" id="PR00819">
    <property type="entry name" value="CBXCFQXSUPER"/>
</dbReference>
<dbReference type="InterPro" id="IPR025943">
    <property type="entry name" value="Sigma_54_int_dom_ATP-bd_2"/>
</dbReference>
<dbReference type="PANTHER" id="PTHR32071">
    <property type="entry name" value="TRANSCRIPTIONAL REGULATORY PROTEIN"/>
    <property type="match status" value="1"/>
</dbReference>
<feature type="modified residue" description="4-aspartylphosphate" evidence="6">
    <location>
        <position position="56"/>
    </location>
</feature>
<feature type="domain" description="Response regulatory" evidence="9">
    <location>
        <begin position="7"/>
        <end position="123"/>
    </location>
</feature>
<dbReference type="InterPro" id="IPR009057">
    <property type="entry name" value="Homeodomain-like_sf"/>
</dbReference>
<evidence type="ECO:0000256" key="4">
    <source>
        <dbReference type="ARBA" id="ARBA00023125"/>
    </source>
</evidence>
<dbReference type="PROSITE" id="PS50110">
    <property type="entry name" value="RESPONSE_REGULATORY"/>
    <property type="match status" value="1"/>
</dbReference>
<dbReference type="PROSITE" id="PS00676">
    <property type="entry name" value="SIGMA54_INTERACT_2"/>
    <property type="match status" value="1"/>
</dbReference>
<keyword evidence="5" id="KW-0804">Transcription</keyword>
<keyword evidence="1" id="KW-0547">Nucleotide-binding</keyword>